<name>A0A4Z0RDA4_9FIRM</name>
<dbReference type="OrthoDB" id="9796789at2"/>
<dbReference type="Pfam" id="PF00669">
    <property type="entry name" value="Flagellin_N"/>
    <property type="match status" value="1"/>
</dbReference>
<dbReference type="InterPro" id="IPR001029">
    <property type="entry name" value="Flagellin_N"/>
</dbReference>
<dbReference type="PANTHER" id="PTHR42792:SF2">
    <property type="entry name" value="FLAGELLIN"/>
    <property type="match status" value="1"/>
</dbReference>
<keyword evidence="3" id="KW-0966">Cell projection</keyword>
<keyword evidence="3" id="KW-0282">Flagellum</keyword>
<dbReference type="GO" id="GO:0005198">
    <property type="term" value="F:structural molecule activity"/>
    <property type="evidence" value="ECO:0007669"/>
    <property type="project" value="InterPro"/>
</dbReference>
<evidence type="ECO:0000313" key="4">
    <source>
        <dbReference type="Proteomes" id="UP000298460"/>
    </source>
</evidence>
<dbReference type="SUPFAM" id="SSF64518">
    <property type="entry name" value="Phase 1 flagellin"/>
    <property type="match status" value="1"/>
</dbReference>
<dbReference type="Gene3D" id="1.20.1330.10">
    <property type="entry name" value="f41 fragment of flagellin, N-terminal domain"/>
    <property type="match status" value="1"/>
</dbReference>
<evidence type="ECO:0000256" key="1">
    <source>
        <dbReference type="ARBA" id="ARBA00020110"/>
    </source>
</evidence>
<dbReference type="AlphaFoldDB" id="A0A4Z0RDA4"/>
<sequence>MRINNNISALNTFHALAINEAAIGKSLRRLSSGLRINQAADDAAGLAISEKMRGQIRGLGQATRNVQDAISLIQTAEGAAGSIHDMLQRGRELAVQAANGTLTDQDRGQLQDELGQILTNINTTANNSEYNTKKLLNQSSNGMSQFPGISQAALDQMTSRLPGWLNDGMQAINTQMGIAYPVGNRQMNVEYYYDGVATTAASMGTYDGGVTLTLRVNTAQVFDGSGNLRSEGILDTLLAHEMVHAFQFTEMPFSNFIKKLI</sequence>
<dbReference type="EMBL" id="SPQQ01000001">
    <property type="protein sequence ID" value="TGE39973.1"/>
    <property type="molecule type" value="Genomic_DNA"/>
</dbReference>
<dbReference type="RefSeq" id="WP_135544908.1">
    <property type="nucleotide sequence ID" value="NZ_SPQQ01000001.1"/>
</dbReference>
<organism evidence="3 4">
    <name type="scientific">Desulfosporosinus fructosivorans</name>
    <dbReference type="NCBI Taxonomy" id="2018669"/>
    <lineage>
        <taxon>Bacteria</taxon>
        <taxon>Bacillati</taxon>
        <taxon>Bacillota</taxon>
        <taxon>Clostridia</taxon>
        <taxon>Eubacteriales</taxon>
        <taxon>Desulfitobacteriaceae</taxon>
        <taxon>Desulfosporosinus</taxon>
    </lineage>
</organism>
<gene>
    <name evidence="3" type="ORF">E4K67_03055</name>
</gene>
<evidence type="ECO:0000313" key="3">
    <source>
        <dbReference type="EMBL" id="TGE39973.1"/>
    </source>
</evidence>
<keyword evidence="3" id="KW-0969">Cilium</keyword>
<dbReference type="InterPro" id="IPR001492">
    <property type="entry name" value="Flagellin"/>
</dbReference>
<keyword evidence="4" id="KW-1185">Reference proteome</keyword>
<feature type="domain" description="Flagellin N-terminal" evidence="2">
    <location>
        <begin position="3"/>
        <end position="139"/>
    </location>
</feature>
<dbReference type="GO" id="GO:0009288">
    <property type="term" value="C:bacterial-type flagellum"/>
    <property type="evidence" value="ECO:0007669"/>
    <property type="project" value="InterPro"/>
</dbReference>
<proteinExistence type="predicted"/>
<reference evidence="3 4" key="1">
    <citation type="submission" date="2019-03" db="EMBL/GenBank/DDBJ databases">
        <title>Draft Genome Sequence of Desulfosporosinus fructosivorans Strain 63.6F, Isolated from Marine Sediment in the Baltic Sea.</title>
        <authorList>
            <person name="Hausmann B."/>
            <person name="Vandieken V."/>
            <person name="Pjevac P."/>
            <person name="Schreck K."/>
            <person name="Herbold C.W."/>
            <person name="Loy A."/>
        </authorList>
    </citation>
    <scope>NUCLEOTIDE SEQUENCE [LARGE SCALE GENOMIC DNA]</scope>
    <source>
        <strain evidence="3 4">63.6F</strain>
    </source>
</reference>
<protein>
    <recommendedName>
        <fullName evidence="1">Flagellin</fullName>
    </recommendedName>
</protein>
<dbReference type="PRINTS" id="PR00207">
    <property type="entry name" value="FLAGELLIN"/>
</dbReference>
<evidence type="ECO:0000259" key="2">
    <source>
        <dbReference type="Pfam" id="PF00669"/>
    </source>
</evidence>
<comment type="caution">
    <text evidence="3">The sequence shown here is derived from an EMBL/GenBank/DDBJ whole genome shotgun (WGS) entry which is preliminary data.</text>
</comment>
<dbReference type="Proteomes" id="UP000298460">
    <property type="component" value="Unassembled WGS sequence"/>
</dbReference>
<accession>A0A4Z0RDA4</accession>
<dbReference type="PANTHER" id="PTHR42792">
    <property type="entry name" value="FLAGELLIN"/>
    <property type="match status" value="1"/>
</dbReference>